<dbReference type="Pfam" id="PF00496">
    <property type="entry name" value="SBP_bac_5"/>
    <property type="match status" value="1"/>
</dbReference>
<feature type="chain" id="PRO_5039605600" evidence="5">
    <location>
        <begin position="21"/>
        <end position="543"/>
    </location>
</feature>
<dbReference type="AlphaFoldDB" id="A0A3L7ARK1"/>
<dbReference type="PROSITE" id="PS51257">
    <property type="entry name" value="PROKAR_LIPOPROTEIN"/>
    <property type="match status" value="1"/>
</dbReference>
<evidence type="ECO:0000313" key="7">
    <source>
        <dbReference type="EMBL" id="RLP83129.1"/>
    </source>
</evidence>
<keyword evidence="4 5" id="KW-0732">Signal</keyword>
<dbReference type="GO" id="GO:0043190">
    <property type="term" value="C:ATP-binding cassette (ABC) transporter complex"/>
    <property type="evidence" value="ECO:0007669"/>
    <property type="project" value="InterPro"/>
</dbReference>
<dbReference type="Gene3D" id="3.10.105.10">
    <property type="entry name" value="Dipeptide-binding Protein, Domain 3"/>
    <property type="match status" value="1"/>
</dbReference>
<dbReference type="EMBL" id="RCUY01000005">
    <property type="protein sequence ID" value="RLP83129.1"/>
    <property type="molecule type" value="Genomic_DNA"/>
</dbReference>
<sequence>MSRRTTLLALPALIAVSALALTGCSAPSDAAPVDGGSITYATGKDITCLDPHVGGDMPQASIAAQYLDSLVAQDDKGAIHPWLATSWETSADGLTWTFHLRDDVKFTDGTPFDAAAVKANLDHMVNPATQSGTAGGYLRQYVKTDVENPTTAVVTLNKPYQAFLEVLAQPFLGIESPTALARPQAENCASPVGSGPFKIVGYTPQQEVKLVRNDGYNSPPPFAKNKGPAKIANITWKIIPENATRYGALRTGEADIIDFLPPENFAEAKADSSLALSLTDRPGNPTSLQLNTTRAPFNDEAVRRAFLTASNTEASVKSAFLGTASYAGGPLSSVTRFYDKDYEKTYAFDLKKASDLLDQAGWTERDSAGYRTKNGTRLTAILPLTPTSWPAATVELLTQIQANEKKAGIEVKIENVDDATSNKRNNTFDYDLRVNYWNTNTADVLRIVFSSAARESAGFVPNGAGYANPDLDSILDQALATSDDTTRAELYNKAQKIIDDAAISLSLYNQSTQLASRKDRVTHVDVEPSLKLPYLYDAQAVAK</sequence>
<proteinExistence type="inferred from homology"/>
<dbReference type="PANTHER" id="PTHR30290:SF10">
    <property type="entry name" value="PERIPLASMIC OLIGOPEPTIDE-BINDING PROTEIN-RELATED"/>
    <property type="match status" value="1"/>
</dbReference>
<dbReference type="PIRSF" id="PIRSF002741">
    <property type="entry name" value="MppA"/>
    <property type="match status" value="1"/>
</dbReference>
<comment type="subcellular location">
    <subcellularLocation>
        <location evidence="1">Cell membrane</location>
        <topology evidence="1">Lipid-anchor</topology>
    </subcellularLocation>
</comment>
<evidence type="ECO:0000256" key="1">
    <source>
        <dbReference type="ARBA" id="ARBA00004193"/>
    </source>
</evidence>
<evidence type="ECO:0000256" key="4">
    <source>
        <dbReference type="ARBA" id="ARBA00022729"/>
    </source>
</evidence>
<feature type="signal peptide" evidence="5">
    <location>
        <begin position="1"/>
        <end position="20"/>
    </location>
</feature>
<comment type="caution">
    <text evidence="7">The sequence shown here is derived from an EMBL/GenBank/DDBJ whole genome shotgun (WGS) entry which is preliminary data.</text>
</comment>
<evidence type="ECO:0000256" key="3">
    <source>
        <dbReference type="ARBA" id="ARBA00022448"/>
    </source>
</evidence>
<evidence type="ECO:0000313" key="8">
    <source>
        <dbReference type="Proteomes" id="UP000269438"/>
    </source>
</evidence>
<dbReference type="GO" id="GO:0015833">
    <property type="term" value="P:peptide transport"/>
    <property type="evidence" value="ECO:0007669"/>
    <property type="project" value="TreeGrafter"/>
</dbReference>
<dbReference type="InterPro" id="IPR023765">
    <property type="entry name" value="SBP_5_CS"/>
</dbReference>
<dbReference type="InterPro" id="IPR030678">
    <property type="entry name" value="Peptide/Ni-bd"/>
</dbReference>
<dbReference type="CDD" id="cd08492">
    <property type="entry name" value="PBP2_NikA_DppA_OppA_like_15"/>
    <property type="match status" value="1"/>
</dbReference>
<name>A0A3L7ARK1_9MICO</name>
<dbReference type="SUPFAM" id="SSF53850">
    <property type="entry name" value="Periplasmic binding protein-like II"/>
    <property type="match status" value="1"/>
</dbReference>
<keyword evidence="3" id="KW-0813">Transport</keyword>
<dbReference type="Proteomes" id="UP000269438">
    <property type="component" value="Unassembled WGS sequence"/>
</dbReference>
<comment type="similarity">
    <text evidence="2">Belongs to the bacterial solute-binding protein 5 family.</text>
</comment>
<dbReference type="PANTHER" id="PTHR30290">
    <property type="entry name" value="PERIPLASMIC BINDING COMPONENT OF ABC TRANSPORTER"/>
    <property type="match status" value="1"/>
</dbReference>
<protein>
    <submittedName>
        <fullName evidence="7">ABC transporter substrate-binding protein</fullName>
    </submittedName>
</protein>
<reference evidence="7 8" key="1">
    <citation type="submission" date="2018-10" db="EMBL/GenBank/DDBJ databases">
        <authorList>
            <person name="Li J."/>
        </authorList>
    </citation>
    <scope>NUCLEOTIDE SEQUENCE [LARGE SCALE GENOMIC DNA]</scope>
    <source>
        <strain evidence="7 8">JCM 11654</strain>
    </source>
</reference>
<gene>
    <name evidence="7" type="ORF">D9V34_07810</name>
</gene>
<keyword evidence="8" id="KW-1185">Reference proteome</keyword>
<feature type="domain" description="Solute-binding protein family 5" evidence="6">
    <location>
        <begin position="79"/>
        <end position="444"/>
    </location>
</feature>
<dbReference type="Gene3D" id="3.40.190.10">
    <property type="entry name" value="Periplasmic binding protein-like II"/>
    <property type="match status" value="1"/>
</dbReference>
<evidence type="ECO:0000259" key="6">
    <source>
        <dbReference type="Pfam" id="PF00496"/>
    </source>
</evidence>
<dbReference type="PROSITE" id="PS01040">
    <property type="entry name" value="SBP_BACTERIAL_5"/>
    <property type="match status" value="1"/>
</dbReference>
<accession>A0A3L7ARK1</accession>
<dbReference type="InterPro" id="IPR000914">
    <property type="entry name" value="SBP_5_dom"/>
</dbReference>
<organism evidence="7 8">
    <name type="scientific">Mycetocola lacteus</name>
    <dbReference type="NCBI Taxonomy" id="76637"/>
    <lineage>
        <taxon>Bacteria</taxon>
        <taxon>Bacillati</taxon>
        <taxon>Actinomycetota</taxon>
        <taxon>Actinomycetes</taxon>
        <taxon>Micrococcales</taxon>
        <taxon>Microbacteriaceae</taxon>
        <taxon>Mycetocola</taxon>
    </lineage>
</organism>
<dbReference type="RefSeq" id="WP_121688258.1">
    <property type="nucleotide sequence ID" value="NZ_RCUY01000005.1"/>
</dbReference>
<evidence type="ECO:0000256" key="5">
    <source>
        <dbReference type="SAM" id="SignalP"/>
    </source>
</evidence>
<dbReference type="InterPro" id="IPR039424">
    <property type="entry name" value="SBP_5"/>
</dbReference>
<dbReference type="GO" id="GO:0042597">
    <property type="term" value="C:periplasmic space"/>
    <property type="evidence" value="ECO:0007669"/>
    <property type="project" value="UniProtKB-ARBA"/>
</dbReference>
<evidence type="ECO:0000256" key="2">
    <source>
        <dbReference type="ARBA" id="ARBA00005695"/>
    </source>
</evidence>
<dbReference type="OrthoDB" id="5240629at2"/>
<dbReference type="GO" id="GO:1904680">
    <property type="term" value="F:peptide transmembrane transporter activity"/>
    <property type="evidence" value="ECO:0007669"/>
    <property type="project" value="TreeGrafter"/>
</dbReference>